<gene>
    <name evidence="10" type="ORF">YM304_33760</name>
</gene>
<dbReference type="OrthoDB" id="158862at2"/>
<evidence type="ECO:0000256" key="5">
    <source>
        <dbReference type="ARBA" id="ARBA00022729"/>
    </source>
</evidence>
<dbReference type="NCBIfam" id="TIGR04226">
    <property type="entry name" value="RrgB_K2N_iso_D2"/>
    <property type="match status" value="2"/>
</dbReference>
<name>A0A6C7EBC9_ILUCY</name>
<evidence type="ECO:0000256" key="3">
    <source>
        <dbReference type="ARBA" id="ARBA00012595"/>
    </source>
</evidence>
<comment type="catalytic activity">
    <reaction evidence="1">
        <text>Endohydrolysis of (1-&gt;4)-alpha-D-glucosidic linkages in polysaccharides containing three or more (1-&gt;4)-alpha-linked D-glucose units.</text>
        <dbReference type="EC" id="3.2.1.1"/>
    </reaction>
</comment>
<evidence type="ECO:0000256" key="4">
    <source>
        <dbReference type="ARBA" id="ARBA00022525"/>
    </source>
</evidence>
<evidence type="ECO:0000256" key="6">
    <source>
        <dbReference type="SAM" id="MobiDB-lite"/>
    </source>
</evidence>
<dbReference type="GO" id="GO:0005975">
    <property type="term" value="P:carbohydrate metabolic process"/>
    <property type="evidence" value="ECO:0007669"/>
    <property type="project" value="UniProtKB-ARBA"/>
</dbReference>
<feature type="domain" description="DUF11" evidence="8">
    <location>
        <begin position="727"/>
        <end position="847"/>
    </location>
</feature>
<feature type="domain" description="SD-repeat containing protein B" evidence="9">
    <location>
        <begin position="1479"/>
        <end position="1561"/>
    </location>
</feature>
<dbReference type="InterPro" id="IPR026466">
    <property type="entry name" value="Fim_isopep_form_D2_dom"/>
</dbReference>
<dbReference type="InterPro" id="IPR051417">
    <property type="entry name" value="SDr/BOS_complex"/>
</dbReference>
<dbReference type="SUPFAM" id="SSF49452">
    <property type="entry name" value="Starch-binding domain-like"/>
    <property type="match status" value="1"/>
</dbReference>
<sequence length="3605" mass="369147">MKTMIRTAVVGGLAASAIAVPSALPTPIVEAAGDPDVVLTKAMPEEVLYGDPITATLTATTAAGETTDGYNLSFTDTLPEGAVFAGSDPSPSRIIDLPGANGTAIVWENVADLLAGASVSLSYTFTIDETEFDIGDDVVNSAGAYVSSNPRDIPDFDSEGANIANAQTDGSDTAIAATTLMPFELRKTAQGDENELLRGVHDHKTIFTLTVDNNQLVGSSDFTLVDYLPAGLEFLECGDVDNSSPGEEYPTSGRIDGTPAPTPIMPIPCPVPTSVTTVTDPVHDGTALPPGVYTRVEWDAATLIAASPTDDLTPTGLAPTESFSIYYVAAVPLRENVQASLTDTAANLDNNTGPLTYDEQELVNRAFTGGTTDGDDYTDDDRALVTAEDLSIHKNVDNGTFTHGASAEWEFTVESSEYHLSTDTVITVTDTIPNGLEYTSSSLPPSAGPTPGPVGGGPVDGTQIVEWQLPAFTAPNGVVTWTLATTALADYRAPLSGPVAANDAWSNTVVLTADATIMTDNDGSSTPNLPVPDDSAASQAADDVTIVKEVADPVAGTVTCGDGSALTFTEDVAYDYRAGDRVCWRLTVEFPLNLDTLSPLIKDYLPGGYAYESWDFGANNDFGVPGGGGAPAGVNFTSTVDDIAEGILIWDLEDAEPVGSTFEVVVSTLITGGAALTNADITRNLMKFSYQNTANSLFQDRSDADARYVEPVLSIAKGHTPGGRFLGGETVDYTVTVTNQGFLDADNATITDALPAGITCDDVTLTAVGAPAAVTCPSGTSTITWTGIDIAAATEEAPVGSGVVETPGSTALTYSVLLPITLNPNTSLTNTATLVDYQTATNTGTPNDWTSGETATDTIQIVDATIAKTRTTGTTQTGNNAASQATIGETITYTVTATIPGGTTTTSGVISDTMPAGIRLDNATVTLNGGAAPGTFVSDATGFTLTLPSPYTNNAGSDVFVFTLTTTVTDVPGNVGPGSRNNVARLVWSAGNRTANASTNIVEPSPTVSKANNTGDDLVTPGEFVQYTLTVATTGSAANDVVIVDTLPDDVIPLVGPGPAADVADGGTVASGGEWDLGTRTITWDQADIAGLATVSAGSPVTIVYDTRINNPLTGDIRLTNNVDLTATSMPGADPDERTYTASATDTVVAPSISVLTKTADPTTATVGDTVDYTVTVGIPADVIGYDLTILDDLPAGTEYESLVSVSCSEPAAAPCAPARSASELSADGDTGTIGFYVGDVNPGSPEAQTITLVYRVRVLDDDVNVVAPADLDNSARSLHNITNKIAGTPTGIPAGPFDNESAERVGTVGVVEPTLVIDKDIAGQTGDSDTRRHQPGDTATFTVRVENTGTSPAYDVVVTDTPDSRLTDFTPAAGVSTSALTDGDQSDGTLGWFIAGPIQPGAANAITLTYTLDIPNTLGPADEVVSGFEVTNTADIPQYFGHPETTRTANPTIAYREYGAGDYDVTPDTVNIELDLARIGDRVWYDINGDGVQDLGEPGLNGVDITVTYFGPNGVAGGGDDETFTAITSGNGDWQVIELPGGAYRVDVDSTDVPAGMSPSWDLDDLLASPDGDWDGTLAQNGDRDDVDAGFTGSGSIGNLVWFDQDLSGAQNSPEPGLGGIDVTLVWAGPDNDLGTPGDNVTYTDTTTATGAYLFEQLPAGDFQITVDGSDLPTGMSFVSDPDAGTADGVSTTTLTATGPGVDDLTQDFGAAGSLTIGDTVYLDRDGSGDQAVTGEPGLEGVTVTLTYAGADGILGNADDIVFTDVTDTNGEYGFANLPPEDYRVTVTGPLPSGSVNSDDPDTAGTGDSTSVVALTVDDEDQDFGYSADSEIGDRVWWDLDRDGVQDAGEPGINGATITVTYLGPDGLAAGGDDLVFTTTTSGDGDWSITNIPDGEYTVAVTAGIPAGFDQTYDDDGIATPSTSSTTLTTLDDDQDFGYAGNSSIGDTIWLDRDGDGTINGDETGIPDVTVTVTWAGPDGDLGTTGDNEVFTRVTDDDGLYSVVGLPAGTYEVEVDTATLPGNVSVTYDVVNGTTTPSSTAVVTLGTAEDLDTVDFGYQGDSSIGDTIYWDRNGDGDQDTPGDSTDEPGLEGVTVQLVWAGPDGDLLTTDDNATYTTLTDSDGNYLFDGLPEGEYEVNVIAGLPAGMTNTDDEDGDNDSSTPVTLGAADDHDTADFGYNGSATIGDTVYLDLDGNAEQAATGEPGVPGQTVTLNFEGADGTLGTPDDIVLATVTDANGEYEFTNLPDGEFRVTVVGGITDDASNSEDPDGGTPNQSDVVIAGGVDDLDQDFGYEGDNALGDTIWWDMNRDGVIDPVADEPRLAGVDVRITYAGADGILGGAGAADDIVISTETTGAAGDYSVDRLPNGDYSVEVITSTLPAGMDNTYDADGGTATPNDISFVNLPGATDNDLQDFGYAGTGSIGDLVYFDRDGDGVRGAPLDEPGIAGVEVTLTFAGADGILGGAGAADDIVVTQIAGSDGEYDFTGLPAGDYTVEVTNGIPTTAVNSDDPDVPGEPDVGDSSSSVTLAAGEDNDDQDFGYDVEAGLGDRVWWDFDRDGVQDEATPGSPREPGINGVEVTVTYFGLDGVRDLPGDPDPDDEVFVTTTSGDGNWMVNDIPEGNYAVELTGGLPAGFTNTYDPDTGLPGADGNAELAGHTGLNVAQDFGLAGDSSIGDTVWLDLDGDGTINGQEVGLEGVTVNLTWGGPDGIVGGANGADDVVIAVVTDANGNYSFEGLPAGEYVVTVDPASLPDGLTPSFDLDGDITTPDGSTPVTLGAAEDIDTVDFGYQGSSSIGDTIFFDRDRDGTQQVGGNGDEPGLAGVVVTLTWEGENGIFGDADDEMFTTFTDTDGFYEFTGLPAGQFQVDVDTTPTGGLPVAVTNTVDEDGNNNSSTPVVLGVDDVHDTTDFGYAGVASIGDTIFIDLDGDGEQTGDEPGVPGQTVTLTGDQGTFTTVTNADGMYSFDNLPDGDYIVTVVGGIVDTAVNTGDPDSAVGAGDSTAAVTISGGVPNDEQDFGYQGTAALGDTLYFDVDDDGVDDGAATEPRLDGVDVVVVWFGPDGVAGGGDDVVIPTDPTNSDGVYNVTGLPAGTYSVTPDEGDILPGLEATVDADGGADGTSTVTLADGEVDLDQDFAYTGTGSIGDTVWLDLNDDGFLDDGEPGLEGVTVTITWLGPDGVAGGDDDVVYTTTVADDGSYLVENLPAGEYTVELSGVPGGLTGATSSATTLAPGEDDLDQDFPFIGSASVGDTVFLDVDDDGVQDSGEPGVGGVTVTVTSSGSDGELGTDDDLVIVTTTAPDGTYTVTGLPSGPTQVAVDPGTLLPGTVPTSDADGDDPSVSTIDLEAGENDVDQDFAIAGDGVITGTVIDEGDGSGIPNVTITITYDGPDGPLVIVTTSGPDGGYEVTGLPVGDYTVEILMEDQPDGYIPTAPTSVDVTVTASDPTPPNVDFPFVEPGSIGRTIFIDMNNNGVQDAGEGGASGVTVTLLDEDGNVVATTETDEDGNFLFDDLPPGTYTVVLDPDTFPHGLGLTVDPDGNPDGRFVVTIGPGEDSRAAVFGLAPPVLPRTGSGVGVLLRMAALLLAAGAVLMLLRRRRDDDVITMKL</sequence>
<dbReference type="Pfam" id="PF17210">
    <property type="entry name" value="SdrD_B"/>
    <property type="match status" value="16"/>
</dbReference>
<dbReference type="GO" id="GO:0005576">
    <property type="term" value="C:extracellular region"/>
    <property type="evidence" value="ECO:0007669"/>
    <property type="project" value="UniProtKB-SubCell"/>
</dbReference>
<feature type="domain" description="SD-repeat containing protein B" evidence="9">
    <location>
        <begin position="3142"/>
        <end position="3227"/>
    </location>
</feature>
<feature type="compositionally biased region" description="Acidic residues" evidence="6">
    <location>
        <begin position="2510"/>
        <end position="2520"/>
    </location>
</feature>
<feature type="domain" description="SD-repeat containing protein B" evidence="9">
    <location>
        <begin position="2183"/>
        <end position="2258"/>
    </location>
</feature>
<reference evidence="10 11" key="1">
    <citation type="journal article" date="2013" name="Int. J. Syst. Evol. Microbiol.">
        <title>Ilumatobacter nonamiense sp. nov. and Ilumatobacter coccineum sp. nov., isolated from seashore sand.</title>
        <authorList>
            <person name="Matsumoto A."/>
            <person name="Kasai H."/>
            <person name="Matsuo Y."/>
            <person name="Shizuri Y."/>
            <person name="Ichikawa N."/>
            <person name="Fujita N."/>
            <person name="Omura S."/>
            <person name="Takahashi Y."/>
        </authorList>
    </citation>
    <scope>NUCLEOTIDE SEQUENCE [LARGE SCALE GENOMIC DNA]</scope>
    <source>
        <strain evidence="11">NBRC 103263 / KCTC 29153 / YM16-304</strain>
    </source>
</reference>
<feature type="domain" description="SD-repeat containing protein B" evidence="9">
    <location>
        <begin position="2916"/>
        <end position="3019"/>
    </location>
</feature>
<dbReference type="EMBL" id="AP012057">
    <property type="protein sequence ID" value="BAN03690.1"/>
    <property type="molecule type" value="Genomic_DNA"/>
</dbReference>
<evidence type="ECO:0000256" key="2">
    <source>
        <dbReference type="ARBA" id="ARBA00004613"/>
    </source>
</evidence>
<dbReference type="InterPro" id="IPR047589">
    <property type="entry name" value="DUF11_rpt"/>
</dbReference>
<feature type="domain" description="DUF11" evidence="8">
    <location>
        <begin position="1330"/>
        <end position="1437"/>
    </location>
</feature>
<dbReference type="Pfam" id="PF01345">
    <property type="entry name" value="DUF11"/>
    <property type="match status" value="2"/>
</dbReference>
<dbReference type="KEGG" id="aym:YM304_33760"/>
<evidence type="ECO:0000259" key="9">
    <source>
        <dbReference type="Pfam" id="PF17210"/>
    </source>
</evidence>
<dbReference type="InterPro" id="IPR001434">
    <property type="entry name" value="OmcB-like_DUF11"/>
</dbReference>
<dbReference type="InterPro" id="IPR033764">
    <property type="entry name" value="Sdr_B"/>
</dbReference>
<feature type="domain" description="SD-repeat containing protein B" evidence="9">
    <location>
        <begin position="2299"/>
        <end position="2417"/>
    </location>
</feature>
<keyword evidence="7" id="KW-1133">Transmembrane helix</keyword>
<feature type="domain" description="SD-repeat containing protein B" evidence="9">
    <location>
        <begin position="2547"/>
        <end position="2653"/>
    </location>
</feature>
<keyword evidence="5" id="KW-0732">Signal</keyword>
<dbReference type="InterPro" id="IPR013783">
    <property type="entry name" value="Ig-like_fold"/>
</dbReference>
<feature type="region of interest" description="Disordered" evidence="6">
    <location>
        <begin position="1789"/>
        <end position="1809"/>
    </location>
</feature>
<dbReference type="InterPro" id="IPR013784">
    <property type="entry name" value="Carb-bd-like_fold"/>
</dbReference>
<dbReference type="PROSITE" id="PS00018">
    <property type="entry name" value="EF_HAND_1"/>
    <property type="match status" value="1"/>
</dbReference>
<dbReference type="Gene3D" id="2.60.40.740">
    <property type="match status" value="3"/>
</dbReference>
<dbReference type="InterPro" id="IPR018247">
    <property type="entry name" value="EF_Hand_1_Ca_BS"/>
</dbReference>
<dbReference type="EC" id="3.2.1.1" evidence="3"/>
<accession>A0A6C7EBC9</accession>
<dbReference type="Proteomes" id="UP000011863">
    <property type="component" value="Chromosome"/>
</dbReference>
<dbReference type="Gene3D" id="2.60.40.10">
    <property type="entry name" value="Immunoglobulins"/>
    <property type="match status" value="18"/>
</dbReference>
<dbReference type="Pfam" id="PF13620">
    <property type="entry name" value="CarboxypepD_reg"/>
    <property type="match status" value="1"/>
</dbReference>
<keyword evidence="7" id="KW-0472">Membrane</keyword>
<evidence type="ECO:0000259" key="8">
    <source>
        <dbReference type="Pfam" id="PF01345"/>
    </source>
</evidence>
<feature type="domain" description="SD-repeat containing protein B" evidence="9">
    <location>
        <begin position="2064"/>
        <end position="2160"/>
    </location>
</feature>
<dbReference type="PANTHER" id="PTHR23303">
    <property type="entry name" value="CARBOXYPEPTIDASE REGULATORY REGION-CONTAINING"/>
    <property type="match status" value="1"/>
</dbReference>
<organism evidence="10 11">
    <name type="scientific">Ilumatobacter coccineus (strain NBRC 103263 / KCTC 29153 / YM16-304)</name>
    <dbReference type="NCBI Taxonomy" id="1313172"/>
    <lineage>
        <taxon>Bacteria</taxon>
        <taxon>Bacillati</taxon>
        <taxon>Actinomycetota</taxon>
        <taxon>Acidimicrobiia</taxon>
        <taxon>Acidimicrobiales</taxon>
        <taxon>Ilumatobacteraceae</taxon>
        <taxon>Ilumatobacter</taxon>
    </lineage>
</organism>
<keyword evidence="11" id="KW-1185">Reference proteome</keyword>
<feature type="compositionally biased region" description="Acidic residues" evidence="6">
    <location>
        <begin position="2077"/>
        <end position="2090"/>
    </location>
</feature>
<dbReference type="NCBIfam" id="TIGR01451">
    <property type="entry name" value="B_ant_repeat"/>
    <property type="match status" value="5"/>
</dbReference>
<keyword evidence="7" id="KW-0812">Transmembrane</keyword>
<feature type="region of interest" description="Disordered" evidence="6">
    <location>
        <begin position="2071"/>
        <end position="2090"/>
    </location>
</feature>
<feature type="domain" description="SD-repeat containing protein B" evidence="9">
    <location>
        <begin position="1717"/>
        <end position="1813"/>
    </location>
</feature>
<feature type="domain" description="SD-repeat containing protein B" evidence="9">
    <location>
        <begin position="2423"/>
        <end position="2542"/>
    </location>
</feature>
<dbReference type="GO" id="GO:0004556">
    <property type="term" value="F:alpha-amylase activity"/>
    <property type="evidence" value="ECO:0007669"/>
    <property type="project" value="UniProtKB-EC"/>
</dbReference>
<feature type="domain" description="SD-repeat containing protein B" evidence="9">
    <location>
        <begin position="3246"/>
        <end position="3355"/>
    </location>
</feature>
<feature type="region of interest" description="Disordered" evidence="6">
    <location>
        <begin position="2260"/>
        <end position="2279"/>
    </location>
</feature>
<evidence type="ECO:0000256" key="1">
    <source>
        <dbReference type="ARBA" id="ARBA00000548"/>
    </source>
</evidence>
<feature type="region of interest" description="Disordered" evidence="6">
    <location>
        <begin position="2502"/>
        <end position="2539"/>
    </location>
</feature>
<feature type="domain" description="SD-repeat containing protein B" evidence="9">
    <location>
        <begin position="2795"/>
        <end position="2912"/>
    </location>
</feature>
<comment type="subcellular location">
    <subcellularLocation>
        <location evidence="2">Secreted</location>
    </subcellularLocation>
</comment>
<dbReference type="SUPFAM" id="SSF117074">
    <property type="entry name" value="Hypothetical protein PA1324"/>
    <property type="match status" value="17"/>
</dbReference>
<feature type="domain" description="SD-repeat containing protein B" evidence="9">
    <location>
        <begin position="1832"/>
        <end position="1925"/>
    </location>
</feature>
<feature type="domain" description="SD-repeat containing protein B" evidence="9">
    <location>
        <begin position="3458"/>
        <end position="3538"/>
    </location>
</feature>
<evidence type="ECO:0000256" key="7">
    <source>
        <dbReference type="SAM" id="Phobius"/>
    </source>
</evidence>
<evidence type="ECO:0000313" key="11">
    <source>
        <dbReference type="Proteomes" id="UP000011863"/>
    </source>
</evidence>
<feature type="transmembrane region" description="Helical" evidence="7">
    <location>
        <begin position="3574"/>
        <end position="3592"/>
    </location>
</feature>
<feature type="domain" description="SD-repeat containing protein B" evidence="9">
    <location>
        <begin position="2674"/>
        <end position="2789"/>
    </location>
</feature>
<evidence type="ECO:0000313" key="10">
    <source>
        <dbReference type="EMBL" id="BAN03690.1"/>
    </source>
</evidence>
<keyword evidence="4" id="KW-0964">Secreted</keyword>
<proteinExistence type="predicted"/>
<feature type="domain" description="SD-repeat containing protein B" evidence="9">
    <location>
        <begin position="1597"/>
        <end position="1694"/>
    </location>
</feature>
<protein>
    <recommendedName>
        <fullName evidence="3">alpha-amylase</fullName>
        <ecNumber evidence="3">3.2.1.1</ecNumber>
    </recommendedName>
</protein>
<dbReference type="GO" id="GO:0030246">
    <property type="term" value="F:carbohydrate binding"/>
    <property type="evidence" value="ECO:0007669"/>
    <property type="project" value="InterPro"/>
</dbReference>
<feature type="domain" description="SD-repeat containing protein B" evidence="9">
    <location>
        <begin position="1945"/>
        <end position="2059"/>
    </location>
</feature>
<dbReference type="RefSeq" id="WP_015442937.1">
    <property type="nucleotide sequence ID" value="NC_020520.1"/>
</dbReference>